<feature type="domain" description="Calcineurin-like phosphoesterase" evidence="5">
    <location>
        <begin position="13"/>
        <end position="208"/>
    </location>
</feature>
<dbReference type="Pfam" id="PF00149">
    <property type="entry name" value="Metallophos"/>
    <property type="match status" value="1"/>
</dbReference>
<proteinExistence type="inferred from homology"/>
<dbReference type="RefSeq" id="WP_096422355.1">
    <property type="nucleotide sequence ID" value="NZ_AP017315.1"/>
</dbReference>
<dbReference type="SUPFAM" id="SSF56300">
    <property type="entry name" value="Metallo-dependent phosphatases"/>
    <property type="match status" value="1"/>
</dbReference>
<organism evidence="6 7">
    <name type="scientific">Microcella alkaliphila</name>
    <dbReference type="NCBI Taxonomy" id="279828"/>
    <lineage>
        <taxon>Bacteria</taxon>
        <taxon>Bacillati</taxon>
        <taxon>Actinomycetota</taxon>
        <taxon>Actinomycetes</taxon>
        <taxon>Micrococcales</taxon>
        <taxon>Microbacteriaceae</taxon>
        <taxon>Microcella</taxon>
    </lineage>
</organism>
<keyword evidence="2" id="KW-0378">Hydrolase</keyword>
<evidence type="ECO:0000259" key="5">
    <source>
        <dbReference type="Pfam" id="PF00149"/>
    </source>
</evidence>
<name>A0A0U5CGZ3_9MICO</name>
<dbReference type="GO" id="GO:0046872">
    <property type="term" value="F:metal ion binding"/>
    <property type="evidence" value="ECO:0007669"/>
    <property type="project" value="UniProtKB-KW"/>
</dbReference>
<dbReference type="Proteomes" id="UP000218965">
    <property type="component" value="Chromosome"/>
</dbReference>
<sequence length="311" mass="33638">MTQLGQYPPPMRTIIHLSDTHLLGEGRELYGKVPVEQRLHTALERIECSAIAPDAFVFTGDLTDLGEADGYRRLRAAVEPVVERLGAELIWVMGNHDDRGHYSSLLFDLDPSDAPQDRVYDLGGLRVISLDTTVPGYHHGELELSQLEWLRAELATPAPLGSILAVHHPPVPTPLEVMSVLELHDQPALAAVLAGSDVRAILGGHLHYSTHGTFAGIPVHVASATCYTLDLGADRDRLLSGVDGAQSFDVISVYEHAVVSSTIPVIPGPEVTGFASTFRPMIEGMTPEQRLEQLSSKSSHLNMNEAAASDV</sequence>
<evidence type="ECO:0000313" key="6">
    <source>
        <dbReference type="EMBL" id="BAU32882.1"/>
    </source>
</evidence>
<reference evidence="6 7" key="2">
    <citation type="submission" date="2016-01" db="EMBL/GenBank/DDBJ databases">
        <title>Microcella alkaliphila JAM AC0309 whole genome shotgun sequence.</title>
        <authorList>
            <person name="Kurata A."/>
            <person name="Hirose Y."/>
            <person name="Kishimoto N."/>
            <person name="Kobayashi T."/>
        </authorList>
    </citation>
    <scope>NUCLEOTIDE SEQUENCE [LARGE SCALE GENOMIC DNA]</scope>
    <source>
        <strain evidence="6 7">JAM AC0309</strain>
    </source>
</reference>
<keyword evidence="3" id="KW-0408">Iron</keyword>
<dbReference type="GO" id="GO:0004112">
    <property type="term" value="F:cyclic-nucleotide phosphodiesterase activity"/>
    <property type="evidence" value="ECO:0007669"/>
    <property type="project" value="InterPro"/>
</dbReference>
<dbReference type="OrthoDB" id="5241795at2"/>
<dbReference type="EMBL" id="AP017315">
    <property type="protein sequence ID" value="BAU32882.1"/>
    <property type="molecule type" value="Genomic_DNA"/>
</dbReference>
<accession>A0A0U5CGZ3</accession>
<dbReference type="KEGG" id="malk:MalAC0309_2037"/>
<evidence type="ECO:0000256" key="3">
    <source>
        <dbReference type="ARBA" id="ARBA00023004"/>
    </source>
</evidence>
<keyword evidence="1" id="KW-0479">Metal-binding</keyword>
<evidence type="ECO:0000313" key="7">
    <source>
        <dbReference type="Proteomes" id="UP000218965"/>
    </source>
</evidence>
<protein>
    <submittedName>
        <fullName evidence="6">3',5'-cyclic adenosine monophosphate phosphodies terase CpdA</fullName>
    </submittedName>
</protein>
<dbReference type="Gene3D" id="3.60.21.10">
    <property type="match status" value="1"/>
</dbReference>
<evidence type="ECO:0000256" key="1">
    <source>
        <dbReference type="ARBA" id="ARBA00022723"/>
    </source>
</evidence>
<dbReference type="CDD" id="cd07402">
    <property type="entry name" value="MPP_GpdQ"/>
    <property type="match status" value="1"/>
</dbReference>
<evidence type="ECO:0000256" key="4">
    <source>
        <dbReference type="ARBA" id="ARBA00025742"/>
    </source>
</evidence>
<dbReference type="InterPro" id="IPR004843">
    <property type="entry name" value="Calcineurin-like_PHP"/>
</dbReference>
<dbReference type="InterPro" id="IPR029052">
    <property type="entry name" value="Metallo-depent_PP-like"/>
</dbReference>
<dbReference type="InterPro" id="IPR050884">
    <property type="entry name" value="CNP_phosphodiesterase-III"/>
</dbReference>
<dbReference type="PANTHER" id="PTHR42988:SF2">
    <property type="entry name" value="CYCLIC NUCLEOTIDE PHOSPHODIESTERASE CBUA0032-RELATED"/>
    <property type="match status" value="1"/>
</dbReference>
<dbReference type="PANTHER" id="PTHR42988">
    <property type="entry name" value="PHOSPHOHYDROLASE"/>
    <property type="match status" value="1"/>
</dbReference>
<reference evidence="7" key="1">
    <citation type="submission" date="2015-12" db="EMBL/GenBank/DDBJ databases">
        <authorList>
            <person name="Shamseldin A."/>
            <person name="Moawad H."/>
            <person name="Abd El-Rahim W.M."/>
            <person name="Sadowsky M.J."/>
        </authorList>
    </citation>
    <scope>NUCLEOTIDE SEQUENCE [LARGE SCALE GENOMIC DNA]</scope>
    <source>
        <strain evidence="7">JAM AC0309</strain>
    </source>
</reference>
<evidence type="ECO:0000256" key="2">
    <source>
        <dbReference type="ARBA" id="ARBA00022801"/>
    </source>
</evidence>
<comment type="similarity">
    <text evidence="4">Belongs to the cyclic nucleotide phosphodiesterase class-III family.</text>
</comment>
<gene>
    <name evidence="6" type="primary">cpdA</name>
    <name evidence="6" type="ORF">MalAC0309_2037</name>
</gene>
<dbReference type="InterPro" id="IPR026575">
    <property type="entry name" value="GpdQ/CpdA-like"/>
</dbReference>
<dbReference type="AlphaFoldDB" id="A0A0U5CGZ3"/>